<dbReference type="AlphaFoldDB" id="A0AAV2R3E9"/>
<dbReference type="Proteomes" id="UP001497623">
    <property type="component" value="Unassembled WGS sequence"/>
</dbReference>
<feature type="region of interest" description="Disordered" evidence="1">
    <location>
        <begin position="34"/>
        <end position="76"/>
    </location>
</feature>
<keyword evidence="4" id="KW-1185">Reference proteome</keyword>
<sequence length="563" mass="60112">IRVASFSITMKISLLLLALVAGLAANVDADKRNGDIQELTDVDQDSEDFLLEEDDDEEEDDFDDDDEEEEQSSLVRSLPFLEGRNGVCAGKAKGSCKKQGGECVTAPFADNCKAIHGDAGKLKKQSCSGKDCQCCVPPPTCSGKIKKPCSKNGGHCVLKPFKSNCKGGTLDKKTCKSKHCQCCIPPPTTAPPPTTLPQASSTLILCRRGRCFFTTTKSPQPTTTPPPPPTTTPPPPPTTIPPPPPTTIPPPPPTTTPPPPPTTTPPPPPTTTPPPPPTTTPPPPPTTTPPPPPTTTPLLSCRKGRCIPITTPPPTTTPPPQPTTTPQPPPTTTAPPAPTTTPAPPPTTTPPPPPTTTPPPPPTTTPPPPPTTTPPPPPTTTPPPPPTTTPPPPPTTTPPPLPTTTPPPPPTTLPPAPTTEAVPENRLLPSIRIRSEHLEWKQGFWGTKKQQDYNLVMARGPGQEEQFVYIQNNYPQDGLINVCDLQYGTYESNGRKGVFFVYHDKDQKPYQKRFSLNANGIDQEILDAINEDINSSTFPGTSTSSSFWSFSWLFGDYLKDVDC</sequence>
<evidence type="ECO:0000256" key="1">
    <source>
        <dbReference type="SAM" id="MobiDB-lite"/>
    </source>
</evidence>
<feature type="signal peptide" evidence="2">
    <location>
        <begin position="1"/>
        <end position="29"/>
    </location>
</feature>
<name>A0AAV2R3E9_MEGNR</name>
<proteinExistence type="predicted"/>
<evidence type="ECO:0000313" key="3">
    <source>
        <dbReference type="EMBL" id="CAL4107097.1"/>
    </source>
</evidence>
<evidence type="ECO:0000256" key="2">
    <source>
        <dbReference type="SAM" id="SignalP"/>
    </source>
</evidence>
<organism evidence="3 4">
    <name type="scientific">Meganyctiphanes norvegica</name>
    <name type="common">Northern krill</name>
    <name type="synonym">Thysanopoda norvegica</name>
    <dbReference type="NCBI Taxonomy" id="48144"/>
    <lineage>
        <taxon>Eukaryota</taxon>
        <taxon>Metazoa</taxon>
        <taxon>Ecdysozoa</taxon>
        <taxon>Arthropoda</taxon>
        <taxon>Crustacea</taxon>
        <taxon>Multicrustacea</taxon>
        <taxon>Malacostraca</taxon>
        <taxon>Eumalacostraca</taxon>
        <taxon>Eucarida</taxon>
        <taxon>Euphausiacea</taxon>
        <taxon>Euphausiidae</taxon>
        <taxon>Meganyctiphanes</taxon>
    </lineage>
</organism>
<dbReference type="PRINTS" id="PR01217">
    <property type="entry name" value="PRICHEXTENSN"/>
</dbReference>
<feature type="non-terminal residue" evidence="3">
    <location>
        <position position="1"/>
    </location>
</feature>
<evidence type="ECO:0000313" key="4">
    <source>
        <dbReference type="Proteomes" id="UP001497623"/>
    </source>
</evidence>
<feature type="compositionally biased region" description="Pro residues" evidence="1">
    <location>
        <begin position="310"/>
        <end position="417"/>
    </location>
</feature>
<gene>
    <name evidence="3" type="ORF">MNOR_LOCUS18484</name>
</gene>
<dbReference type="EMBL" id="CAXKWB010013244">
    <property type="protein sequence ID" value="CAL4107097.1"/>
    <property type="molecule type" value="Genomic_DNA"/>
</dbReference>
<keyword evidence="2" id="KW-0732">Signal</keyword>
<comment type="caution">
    <text evidence="3">The sequence shown here is derived from an EMBL/GenBank/DDBJ whole genome shotgun (WGS) entry which is preliminary data.</text>
</comment>
<feature type="compositionally biased region" description="Pro residues" evidence="1">
    <location>
        <begin position="222"/>
        <end position="295"/>
    </location>
</feature>
<reference evidence="3 4" key="1">
    <citation type="submission" date="2024-05" db="EMBL/GenBank/DDBJ databases">
        <authorList>
            <person name="Wallberg A."/>
        </authorList>
    </citation>
    <scope>NUCLEOTIDE SEQUENCE [LARGE SCALE GENOMIC DNA]</scope>
</reference>
<feature type="compositionally biased region" description="Acidic residues" evidence="1">
    <location>
        <begin position="38"/>
        <end position="71"/>
    </location>
</feature>
<feature type="region of interest" description="Disordered" evidence="1">
    <location>
        <begin position="214"/>
        <end position="421"/>
    </location>
</feature>
<feature type="chain" id="PRO_5043438782" evidence="2">
    <location>
        <begin position="30"/>
        <end position="563"/>
    </location>
</feature>
<accession>A0AAV2R3E9</accession>
<protein>
    <submittedName>
        <fullName evidence="3">Uncharacterized protein</fullName>
    </submittedName>
</protein>